<evidence type="ECO:0000313" key="2">
    <source>
        <dbReference type="EMBL" id="CAD5230975.1"/>
    </source>
</evidence>
<feature type="domain" description="DUF8117" evidence="1">
    <location>
        <begin position="34"/>
        <end position="166"/>
    </location>
</feature>
<evidence type="ECO:0000313" key="3">
    <source>
        <dbReference type="Proteomes" id="UP000614601"/>
    </source>
</evidence>
<keyword evidence="3" id="KW-1185">Reference proteome</keyword>
<dbReference type="InterPro" id="IPR058430">
    <property type="entry name" value="DUF8117"/>
</dbReference>
<protein>
    <recommendedName>
        <fullName evidence="1">DUF8117 domain-containing protein</fullName>
    </recommendedName>
</protein>
<evidence type="ECO:0000259" key="1">
    <source>
        <dbReference type="Pfam" id="PF26431"/>
    </source>
</evidence>
<dbReference type="AlphaFoldDB" id="A0A811LVC5"/>
<dbReference type="OrthoDB" id="5804999at2759"/>
<dbReference type="Pfam" id="PF26431">
    <property type="entry name" value="DUF8117"/>
    <property type="match status" value="1"/>
</dbReference>
<reference evidence="2" key="1">
    <citation type="submission" date="2020-09" db="EMBL/GenBank/DDBJ databases">
        <authorList>
            <person name="Kikuchi T."/>
        </authorList>
    </citation>
    <scope>NUCLEOTIDE SEQUENCE</scope>
    <source>
        <strain evidence="2">SH1</strain>
    </source>
</reference>
<gene>
    <name evidence="2" type="ORF">BOKJ2_LOCUS14410</name>
</gene>
<accession>A0A811LVC5</accession>
<dbReference type="EMBL" id="CAJFCW020000006">
    <property type="protein sequence ID" value="CAG9128242.1"/>
    <property type="molecule type" value="Genomic_DNA"/>
</dbReference>
<organism evidence="2 3">
    <name type="scientific">Bursaphelenchus okinawaensis</name>
    <dbReference type="NCBI Taxonomy" id="465554"/>
    <lineage>
        <taxon>Eukaryota</taxon>
        <taxon>Metazoa</taxon>
        <taxon>Ecdysozoa</taxon>
        <taxon>Nematoda</taxon>
        <taxon>Chromadorea</taxon>
        <taxon>Rhabditida</taxon>
        <taxon>Tylenchina</taxon>
        <taxon>Tylenchomorpha</taxon>
        <taxon>Aphelenchoidea</taxon>
        <taxon>Aphelenchoididae</taxon>
        <taxon>Bursaphelenchus</taxon>
    </lineage>
</organism>
<dbReference type="Proteomes" id="UP000614601">
    <property type="component" value="Unassembled WGS sequence"/>
</dbReference>
<dbReference type="Proteomes" id="UP000783686">
    <property type="component" value="Unassembled WGS sequence"/>
</dbReference>
<sequence>MEDLELFPQNISNLRYPLDRRISNDVSEFLRQEDPLWWSRLVISARGFLMNLQNYTDEQIFNMDDAFIEIHRVFVTKESSMTPQDFIHHLNVLYSVPDYLDVLQRLDPSLNGYLEDNPFELEPQRSSFSSFFGHPGNPRNLAIANKQKLAYDVFFRLLKMCYERFRDPVKTMRKGIKFSTDPEWQPDSRVVLFQSFGQNNRTWVLTDFDRHIIKHWRPNGIQVIFGDAYLEKKQRAGYSLCDYCGMLEQTKAQFPVYQKHRFCSEQCFVALLDGKK</sequence>
<dbReference type="EMBL" id="CAJFDH010000006">
    <property type="protein sequence ID" value="CAD5230975.1"/>
    <property type="molecule type" value="Genomic_DNA"/>
</dbReference>
<comment type="caution">
    <text evidence="2">The sequence shown here is derived from an EMBL/GenBank/DDBJ whole genome shotgun (WGS) entry which is preliminary data.</text>
</comment>
<proteinExistence type="predicted"/>
<name>A0A811LVC5_9BILA</name>